<dbReference type="STRING" id="39060.SAMN05660706_11524"/>
<proteinExistence type="predicted"/>
<dbReference type="InterPro" id="IPR007553">
    <property type="entry name" value="2-thiour_desulf"/>
</dbReference>
<accession>A0A1I6DQJ3</accession>
<name>A0A1I6DQJ3_9FIRM</name>
<dbReference type="OrthoDB" id="9797779at2"/>
<dbReference type="AlphaFoldDB" id="A0A1I6DQJ3"/>
<dbReference type="EMBL" id="FOYM01000015">
    <property type="protein sequence ID" value="SFR07743.1"/>
    <property type="molecule type" value="Genomic_DNA"/>
</dbReference>
<dbReference type="RefSeq" id="WP_092483646.1">
    <property type="nucleotide sequence ID" value="NZ_FOYM01000015.1"/>
</dbReference>
<dbReference type="Proteomes" id="UP000199584">
    <property type="component" value="Unassembled WGS sequence"/>
</dbReference>
<dbReference type="PANTHER" id="PTHR30087:SF1">
    <property type="entry name" value="HYPOTHETICAL CYTOSOLIC PROTEIN"/>
    <property type="match status" value="1"/>
</dbReference>
<dbReference type="PANTHER" id="PTHR30087">
    <property type="entry name" value="INNER MEMBRANE PROTEIN"/>
    <property type="match status" value="1"/>
</dbReference>
<keyword evidence="2" id="KW-1185">Reference proteome</keyword>
<evidence type="ECO:0000313" key="1">
    <source>
        <dbReference type="EMBL" id="SFR07743.1"/>
    </source>
</evidence>
<gene>
    <name evidence="1" type="ORF">SAMN05660706_11524</name>
</gene>
<evidence type="ECO:0000313" key="2">
    <source>
        <dbReference type="Proteomes" id="UP000199584"/>
    </source>
</evidence>
<reference evidence="2" key="1">
    <citation type="submission" date="2016-10" db="EMBL/GenBank/DDBJ databases">
        <authorList>
            <person name="Varghese N."/>
            <person name="Submissions S."/>
        </authorList>
    </citation>
    <scope>NUCLEOTIDE SEQUENCE [LARGE SCALE GENOMIC DNA]</scope>
    <source>
        <strain evidence="2">DSM 3669</strain>
    </source>
</reference>
<dbReference type="Pfam" id="PF04463">
    <property type="entry name" value="2-thiour_desulf"/>
    <property type="match status" value="1"/>
</dbReference>
<sequence length="161" mass="17197">MIIISACLAGEKCRYSGDGFDYPELRKLVEEGKAVPVCPEVLGGAPVPRDPNEIVGGDGFDVLDGRARVITNRGEDKTDVFVRGAREVLAIARKNNAQVALLKERSPSCGSNMIYDGTFSGKKIPGCGCTAALLIREGLQVFSEENYSGKINARAFGDQGN</sequence>
<protein>
    <submittedName>
        <fullName evidence="1">Uncharacterized conserved protein YbbK, DUF523 family</fullName>
    </submittedName>
</protein>
<organism evidence="1 2">
    <name type="scientific">Desulfoscipio geothermicus DSM 3669</name>
    <dbReference type="NCBI Taxonomy" id="1121426"/>
    <lineage>
        <taxon>Bacteria</taxon>
        <taxon>Bacillati</taxon>
        <taxon>Bacillota</taxon>
        <taxon>Clostridia</taxon>
        <taxon>Eubacteriales</taxon>
        <taxon>Desulfallaceae</taxon>
        <taxon>Desulfoscipio</taxon>
    </lineage>
</organism>